<name>A0A1X3DD81_9NEIS</name>
<feature type="transmembrane region" description="Helical" evidence="6">
    <location>
        <begin position="190"/>
        <end position="218"/>
    </location>
</feature>
<gene>
    <name evidence="8" type="ORF">BWD09_04525</name>
</gene>
<keyword evidence="5 6" id="KW-0472">Membrane</keyword>
<dbReference type="InterPro" id="IPR011577">
    <property type="entry name" value="Cyt_b561_bac/Ni-Hgenase"/>
</dbReference>
<keyword evidence="9" id="KW-1185">Reference proteome</keyword>
<dbReference type="RefSeq" id="WP_085365526.1">
    <property type="nucleotide sequence ID" value="NZ_CAUJPZ010000010.1"/>
</dbReference>
<accession>A0A1X3DD81</accession>
<dbReference type="Gene3D" id="1.20.950.20">
    <property type="entry name" value="Transmembrane di-heme cytochromes, Chain C"/>
    <property type="match status" value="1"/>
</dbReference>
<feature type="transmembrane region" description="Helical" evidence="6">
    <location>
        <begin position="36"/>
        <end position="57"/>
    </location>
</feature>
<evidence type="ECO:0000256" key="3">
    <source>
        <dbReference type="ARBA" id="ARBA00022692"/>
    </source>
</evidence>
<evidence type="ECO:0000256" key="5">
    <source>
        <dbReference type="ARBA" id="ARBA00023136"/>
    </source>
</evidence>
<evidence type="ECO:0000256" key="1">
    <source>
        <dbReference type="ARBA" id="ARBA00004651"/>
    </source>
</evidence>
<feature type="transmembrane region" description="Helical" evidence="6">
    <location>
        <begin position="12"/>
        <end position="30"/>
    </location>
</feature>
<dbReference type="GO" id="GO:0020037">
    <property type="term" value="F:heme binding"/>
    <property type="evidence" value="ECO:0007669"/>
    <property type="project" value="TreeGrafter"/>
</dbReference>
<evidence type="ECO:0000313" key="9">
    <source>
        <dbReference type="Proteomes" id="UP000193118"/>
    </source>
</evidence>
<keyword evidence="4 6" id="KW-1133">Transmembrane helix</keyword>
<comment type="subcellular location">
    <subcellularLocation>
        <location evidence="1">Cell membrane</location>
        <topology evidence="1">Multi-pass membrane protein</topology>
    </subcellularLocation>
</comment>
<feature type="transmembrane region" description="Helical" evidence="6">
    <location>
        <begin position="149"/>
        <end position="170"/>
    </location>
</feature>
<evidence type="ECO:0000256" key="4">
    <source>
        <dbReference type="ARBA" id="ARBA00022989"/>
    </source>
</evidence>
<organism evidence="8 9">
    <name type="scientific">Neisseria dentiae</name>
    <dbReference type="NCBI Taxonomy" id="194197"/>
    <lineage>
        <taxon>Bacteria</taxon>
        <taxon>Pseudomonadati</taxon>
        <taxon>Pseudomonadota</taxon>
        <taxon>Betaproteobacteria</taxon>
        <taxon>Neisseriales</taxon>
        <taxon>Neisseriaceae</taxon>
        <taxon>Neisseria</taxon>
    </lineage>
</organism>
<dbReference type="AlphaFoldDB" id="A0A1X3DD81"/>
<protein>
    <submittedName>
        <fullName evidence="8">Nickel-dependent hydrogenase b-type cytochrome subunit</fullName>
    </submittedName>
</protein>
<dbReference type="PANTHER" id="PTHR30485:SF2">
    <property type="entry name" value="BLL0597 PROTEIN"/>
    <property type="match status" value="1"/>
</dbReference>
<keyword evidence="2" id="KW-1003">Cell membrane</keyword>
<dbReference type="GeneID" id="94580327"/>
<keyword evidence="3 6" id="KW-0812">Transmembrane</keyword>
<dbReference type="Proteomes" id="UP000193118">
    <property type="component" value="Unassembled WGS sequence"/>
</dbReference>
<evidence type="ECO:0000313" key="8">
    <source>
        <dbReference type="EMBL" id="OSI17853.1"/>
    </source>
</evidence>
<dbReference type="Pfam" id="PF01292">
    <property type="entry name" value="Ni_hydr_CYTB"/>
    <property type="match status" value="1"/>
</dbReference>
<dbReference type="GO" id="GO:0009055">
    <property type="term" value="F:electron transfer activity"/>
    <property type="evidence" value="ECO:0007669"/>
    <property type="project" value="InterPro"/>
</dbReference>
<dbReference type="GO" id="GO:0022904">
    <property type="term" value="P:respiratory electron transport chain"/>
    <property type="evidence" value="ECO:0007669"/>
    <property type="project" value="InterPro"/>
</dbReference>
<sequence length="219" mass="23918">MKQKLKVWDLPTRLFHWTLVLAVAFMWYSAETGGNLLIWHLRVGLLILGLIVFRICWGLWGSDTSRFANFVRAPGQIVRYLKGEISENEQPGHNPLGALMVLALLAALLFQVTTGLFANDENTFTNSGYLNSLAGDDLGGTFRTLHVTFFNVLLGLIGIHVATIFIYKFLKKHDLIKPMITGYKSIEGKLPALAFAGGGKLAAALAVAAAVVACVLFIG</sequence>
<evidence type="ECO:0000259" key="7">
    <source>
        <dbReference type="Pfam" id="PF01292"/>
    </source>
</evidence>
<dbReference type="PANTHER" id="PTHR30485">
    <property type="entry name" value="NI/FE-HYDROGENASE 1 B-TYPE CYTOCHROME SUBUNIT"/>
    <property type="match status" value="1"/>
</dbReference>
<dbReference type="GO" id="GO:0005886">
    <property type="term" value="C:plasma membrane"/>
    <property type="evidence" value="ECO:0007669"/>
    <property type="project" value="UniProtKB-SubCell"/>
</dbReference>
<dbReference type="STRING" id="194197.BWD09_04525"/>
<feature type="domain" description="Cytochrome b561 bacterial/Ni-hydrogenase" evidence="7">
    <location>
        <begin position="7"/>
        <end position="182"/>
    </location>
</feature>
<evidence type="ECO:0000256" key="2">
    <source>
        <dbReference type="ARBA" id="ARBA00022475"/>
    </source>
</evidence>
<evidence type="ECO:0000256" key="6">
    <source>
        <dbReference type="SAM" id="Phobius"/>
    </source>
</evidence>
<dbReference type="InterPro" id="IPR016174">
    <property type="entry name" value="Di-haem_cyt_TM"/>
</dbReference>
<dbReference type="EMBL" id="MTBO01000007">
    <property type="protein sequence ID" value="OSI17853.1"/>
    <property type="molecule type" value="Genomic_DNA"/>
</dbReference>
<proteinExistence type="predicted"/>
<dbReference type="OrthoDB" id="196472at2"/>
<dbReference type="InterPro" id="IPR051542">
    <property type="entry name" value="Hydrogenase_cytochrome"/>
</dbReference>
<dbReference type="SUPFAM" id="SSF81342">
    <property type="entry name" value="Transmembrane di-heme cytochromes"/>
    <property type="match status" value="1"/>
</dbReference>
<reference evidence="9" key="1">
    <citation type="submission" date="2017-01" db="EMBL/GenBank/DDBJ databases">
        <authorList>
            <person name="Wolfgang W.J."/>
            <person name="Cole J."/>
            <person name="Wroblewski D."/>
            <person name="Mcginnis J."/>
            <person name="Musser K.A."/>
        </authorList>
    </citation>
    <scope>NUCLEOTIDE SEQUENCE [LARGE SCALE GENOMIC DNA]</scope>
    <source>
        <strain evidence="9">DSM 19151</strain>
    </source>
</reference>
<comment type="caution">
    <text evidence="8">The sequence shown here is derived from an EMBL/GenBank/DDBJ whole genome shotgun (WGS) entry which is preliminary data.</text>
</comment>
<feature type="transmembrane region" description="Helical" evidence="6">
    <location>
        <begin position="96"/>
        <end position="118"/>
    </location>
</feature>